<dbReference type="InterPro" id="IPR006461">
    <property type="entry name" value="PLAC_motif_containing"/>
</dbReference>
<proteinExistence type="predicted"/>
<evidence type="ECO:0000313" key="1">
    <source>
        <dbReference type="EMBL" id="CAG9329009.1"/>
    </source>
</evidence>
<organism evidence="1 2">
    <name type="scientific">Blepharisma stoltei</name>
    <dbReference type="NCBI Taxonomy" id="1481888"/>
    <lineage>
        <taxon>Eukaryota</taxon>
        <taxon>Sar</taxon>
        <taxon>Alveolata</taxon>
        <taxon>Ciliophora</taxon>
        <taxon>Postciliodesmatophora</taxon>
        <taxon>Heterotrichea</taxon>
        <taxon>Heterotrichida</taxon>
        <taxon>Blepharismidae</taxon>
        <taxon>Blepharisma</taxon>
    </lineage>
</organism>
<dbReference type="Proteomes" id="UP001162131">
    <property type="component" value="Unassembled WGS sequence"/>
</dbReference>
<comment type="caution">
    <text evidence="1">The sequence shown here is derived from an EMBL/GenBank/DDBJ whole genome shotgun (WGS) entry which is preliminary data.</text>
</comment>
<dbReference type="Pfam" id="PF04749">
    <property type="entry name" value="PLAC8"/>
    <property type="match status" value="1"/>
</dbReference>
<keyword evidence="2" id="KW-1185">Reference proteome</keyword>
<reference evidence="1" key="1">
    <citation type="submission" date="2021-09" db="EMBL/GenBank/DDBJ databases">
        <authorList>
            <consortium name="AG Swart"/>
            <person name="Singh M."/>
            <person name="Singh A."/>
            <person name="Seah K."/>
            <person name="Emmerich C."/>
        </authorList>
    </citation>
    <scope>NUCLEOTIDE SEQUENCE</scope>
    <source>
        <strain evidence="1">ATCC30299</strain>
    </source>
</reference>
<dbReference type="EMBL" id="CAJZBQ010000047">
    <property type="protein sequence ID" value="CAG9329009.1"/>
    <property type="molecule type" value="Genomic_DNA"/>
</dbReference>
<gene>
    <name evidence="1" type="ORF">BSTOLATCC_MIC47845</name>
</gene>
<accession>A0AAU9JQ37</accession>
<sequence>MNQWKAELIGCTNAFPTCWVVFPGNWIGSAFLQGLTIYEMNEGNGGIKECLLGTFTGCFGLAINRQKIRQKYEIAGSCVIDCLLYSLGCNCCLSLQEFREVRMHIAKV</sequence>
<protein>
    <submittedName>
        <fullName evidence="1">Uncharacterized protein</fullName>
    </submittedName>
</protein>
<dbReference type="AlphaFoldDB" id="A0AAU9JQ37"/>
<evidence type="ECO:0000313" key="2">
    <source>
        <dbReference type="Proteomes" id="UP001162131"/>
    </source>
</evidence>
<name>A0AAU9JQ37_9CILI</name>